<gene>
    <name evidence="3" type="ORF">EJB05_35124</name>
</gene>
<feature type="chain" id="PRO_5023866947" description="F-box domain-containing protein" evidence="1">
    <location>
        <begin position="24"/>
        <end position="280"/>
    </location>
</feature>
<dbReference type="InterPro" id="IPR036047">
    <property type="entry name" value="F-box-like_dom_sf"/>
</dbReference>
<proteinExistence type="predicted"/>
<feature type="domain" description="F-box" evidence="2">
    <location>
        <begin position="27"/>
        <end position="63"/>
    </location>
</feature>
<organism evidence="3 4">
    <name type="scientific">Eragrostis curvula</name>
    <name type="common">weeping love grass</name>
    <dbReference type="NCBI Taxonomy" id="38414"/>
    <lineage>
        <taxon>Eukaryota</taxon>
        <taxon>Viridiplantae</taxon>
        <taxon>Streptophyta</taxon>
        <taxon>Embryophyta</taxon>
        <taxon>Tracheophyta</taxon>
        <taxon>Spermatophyta</taxon>
        <taxon>Magnoliopsida</taxon>
        <taxon>Liliopsida</taxon>
        <taxon>Poales</taxon>
        <taxon>Poaceae</taxon>
        <taxon>PACMAD clade</taxon>
        <taxon>Chloridoideae</taxon>
        <taxon>Eragrostideae</taxon>
        <taxon>Eragrostidinae</taxon>
        <taxon>Eragrostis</taxon>
    </lineage>
</organism>
<dbReference type="PANTHER" id="PTHR32133">
    <property type="entry name" value="OS07G0120400 PROTEIN"/>
    <property type="match status" value="1"/>
</dbReference>
<accession>A0A5J9U764</accession>
<keyword evidence="4" id="KW-1185">Reference proteome</keyword>
<name>A0A5J9U764_9POAL</name>
<evidence type="ECO:0000256" key="1">
    <source>
        <dbReference type="SAM" id="SignalP"/>
    </source>
</evidence>
<dbReference type="Gene3D" id="1.20.1280.50">
    <property type="match status" value="1"/>
</dbReference>
<sequence>MAAALLLRLRALVASCFFGSAPALENDDILWEILTRLSPLPSSLLRASLVCKCWRVLFSDPGFLRCFRAHHRTPPLLGFFQSPAFTPLLRAPDRISPERFSVPQPRHGCLFVCCVRHGLALFLNQKLLEAVVWDPVVGFQQTISYAPKFRVHGVDGHGAVLRTTTTAADGGDGSVCFKVVLRCIKERSGDGDTMNVFMAIYESATRKWSKTSSTVIPSDYYSFVPNVLVGNALCGFLQWSTGILEFDLGTNTVSVVQTPKSTHTGNSAFTRVVRTEDRGH</sequence>
<dbReference type="EMBL" id="RWGY01000029">
    <property type="protein sequence ID" value="TVU19001.1"/>
    <property type="molecule type" value="Genomic_DNA"/>
</dbReference>
<dbReference type="PANTHER" id="PTHR32133:SF398">
    <property type="entry name" value="F-BOX DOMAIN-CONTAINING PROTEIN"/>
    <property type="match status" value="1"/>
</dbReference>
<reference evidence="3 4" key="1">
    <citation type="journal article" date="2019" name="Sci. Rep.">
        <title>A high-quality genome of Eragrostis curvula grass provides insights into Poaceae evolution and supports new strategies to enhance forage quality.</title>
        <authorList>
            <person name="Carballo J."/>
            <person name="Santos B.A.C.M."/>
            <person name="Zappacosta D."/>
            <person name="Garbus I."/>
            <person name="Selva J.P."/>
            <person name="Gallo C.A."/>
            <person name="Diaz A."/>
            <person name="Albertini E."/>
            <person name="Caccamo M."/>
            <person name="Echenique V."/>
        </authorList>
    </citation>
    <scope>NUCLEOTIDE SEQUENCE [LARGE SCALE GENOMIC DNA]</scope>
    <source>
        <strain evidence="4">cv. Victoria</strain>
        <tissue evidence="3">Leaf</tissue>
    </source>
</reference>
<dbReference type="InterPro" id="IPR001810">
    <property type="entry name" value="F-box_dom"/>
</dbReference>
<protein>
    <recommendedName>
        <fullName evidence="2">F-box domain-containing protein</fullName>
    </recommendedName>
</protein>
<feature type="non-terminal residue" evidence="3">
    <location>
        <position position="1"/>
    </location>
</feature>
<evidence type="ECO:0000313" key="3">
    <source>
        <dbReference type="EMBL" id="TVU19001.1"/>
    </source>
</evidence>
<evidence type="ECO:0000259" key="2">
    <source>
        <dbReference type="Pfam" id="PF12937"/>
    </source>
</evidence>
<comment type="caution">
    <text evidence="3">The sequence shown here is derived from an EMBL/GenBank/DDBJ whole genome shotgun (WGS) entry which is preliminary data.</text>
</comment>
<dbReference type="Pfam" id="PF12937">
    <property type="entry name" value="F-box-like"/>
    <property type="match status" value="1"/>
</dbReference>
<dbReference type="OrthoDB" id="617920at2759"/>
<keyword evidence="1" id="KW-0732">Signal</keyword>
<dbReference type="Gramene" id="TVU19001">
    <property type="protein sequence ID" value="TVU19001"/>
    <property type="gene ID" value="EJB05_35124"/>
</dbReference>
<dbReference type="Proteomes" id="UP000324897">
    <property type="component" value="Chromosome 7"/>
</dbReference>
<dbReference type="SUPFAM" id="SSF81383">
    <property type="entry name" value="F-box domain"/>
    <property type="match status" value="1"/>
</dbReference>
<evidence type="ECO:0000313" key="4">
    <source>
        <dbReference type="Proteomes" id="UP000324897"/>
    </source>
</evidence>
<dbReference type="AlphaFoldDB" id="A0A5J9U764"/>
<feature type="signal peptide" evidence="1">
    <location>
        <begin position="1"/>
        <end position="23"/>
    </location>
</feature>